<accession>A0A383BAB5</accession>
<evidence type="ECO:0008006" key="2">
    <source>
        <dbReference type="Google" id="ProtNLM"/>
    </source>
</evidence>
<sequence>MARYKLKQTIPDNTGHFGEFGGRYVPETLMPALLELEEAYMSIKDDSEFQVE</sequence>
<proteinExistence type="predicted"/>
<feature type="non-terminal residue" evidence="1">
    <location>
        <position position="52"/>
    </location>
</feature>
<evidence type="ECO:0000313" key="1">
    <source>
        <dbReference type="EMBL" id="SVE16781.1"/>
    </source>
</evidence>
<dbReference type="InterPro" id="IPR036052">
    <property type="entry name" value="TrpB-like_PALP_sf"/>
</dbReference>
<gene>
    <name evidence="1" type="ORF">METZ01_LOCUS469635</name>
</gene>
<dbReference type="AlphaFoldDB" id="A0A383BAB5"/>
<dbReference type="EMBL" id="UINC01198701">
    <property type="protein sequence ID" value="SVE16781.1"/>
    <property type="molecule type" value="Genomic_DNA"/>
</dbReference>
<organism evidence="1">
    <name type="scientific">marine metagenome</name>
    <dbReference type="NCBI Taxonomy" id="408172"/>
    <lineage>
        <taxon>unclassified sequences</taxon>
        <taxon>metagenomes</taxon>
        <taxon>ecological metagenomes</taxon>
    </lineage>
</organism>
<protein>
    <recommendedName>
        <fullName evidence="2">Tryptophan synthase subunit beta</fullName>
    </recommendedName>
</protein>
<reference evidence="1" key="1">
    <citation type="submission" date="2018-05" db="EMBL/GenBank/DDBJ databases">
        <authorList>
            <person name="Lanie J.A."/>
            <person name="Ng W.-L."/>
            <person name="Kazmierczak K.M."/>
            <person name="Andrzejewski T.M."/>
            <person name="Davidsen T.M."/>
            <person name="Wayne K.J."/>
            <person name="Tettelin H."/>
            <person name="Glass J.I."/>
            <person name="Rusch D."/>
            <person name="Podicherti R."/>
            <person name="Tsui H.-C.T."/>
            <person name="Winkler M.E."/>
        </authorList>
    </citation>
    <scope>NUCLEOTIDE SEQUENCE</scope>
</reference>
<dbReference type="SUPFAM" id="SSF53686">
    <property type="entry name" value="Tryptophan synthase beta subunit-like PLP-dependent enzymes"/>
    <property type="match status" value="1"/>
</dbReference>
<dbReference type="Gene3D" id="3.40.50.1100">
    <property type="match status" value="1"/>
</dbReference>
<name>A0A383BAB5_9ZZZZ</name>